<gene>
    <name evidence="9" type="ORF">COHA_001115</name>
</gene>
<feature type="transmembrane region" description="Helical" evidence="7">
    <location>
        <begin position="242"/>
        <end position="262"/>
    </location>
</feature>
<dbReference type="Pfam" id="PF00892">
    <property type="entry name" value="EamA"/>
    <property type="match status" value="2"/>
</dbReference>
<protein>
    <recommendedName>
        <fullName evidence="8">EamA domain-containing protein</fullName>
    </recommendedName>
</protein>
<sequence length="476" mass="49363">MPPLHERPAAGAPDEEDVPLFGADAAAPKPVHDSAPSGDQACGWLACCRRPAAAFWGSGVACALGSSLCFACAAAVVKTLKGINPAIPVFEIVVVRALVSGAVTSLSCRAGGLPIFGQTAPQWLLIARGVIGGSAMTFSYEALVRLPIADSTVIFYLSPAITALLCWLLLGEAFGWLTAAGCCASLAGVLLVAQPPWLVGGAAEWSHQRLNGTIFGVCGAALAAGAYACIRVIGKREHPLTIAMYFHIFAFVSSAIPLAFGYPAPAVMPTLPEAALLLAIACGSFGGNLLVNRAFQLELAAKASAVNFSQVIFAYFLGTVFFHDKPTLLGLAGTGLIALGVVIVNLEKLQRSKGAAQPVAEHPAVDSDPGLPQHRYQPLDHPASAGGQAGGGSWWWRPWGSAAPPPQSPQQQQQLEEQEWLPDYRGRLKAKHSGKNLEVHLEMGPATQAEERSNGGSGGGGWGMNGSGSAAAGQRP</sequence>
<dbReference type="InterPro" id="IPR037185">
    <property type="entry name" value="EmrE-like"/>
</dbReference>
<dbReference type="PANTHER" id="PTHR22911:SF6">
    <property type="entry name" value="SOLUTE CARRIER FAMILY 35 MEMBER G1"/>
    <property type="match status" value="1"/>
</dbReference>
<keyword evidence="3 7" id="KW-0812">Transmembrane</keyword>
<feature type="transmembrane region" description="Helical" evidence="7">
    <location>
        <begin position="210"/>
        <end position="230"/>
    </location>
</feature>
<feature type="domain" description="EamA" evidence="8">
    <location>
        <begin position="212"/>
        <end position="345"/>
    </location>
</feature>
<dbReference type="InterPro" id="IPR000620">
    <property type="entry name" value="EamA_dom"/>
</dbReference>
<evidence type="ECO:0000256" key="4">
    <source>
        <dbReference type="ARBA" id="ARBA00022989"/>
    </source>
</evidence>
<feature type="transmembrane region" description="Helical" evidence="7">
    <location>
        <begin position="328"/>
        <end position="346"/>
    </location>
</feature>
<proteinExistence type="inferred from homology"/>
<dbReference type="PANTHER" id="PTHR22911">
    <property type="entry name" value="ACYL-MALONYL CONDENSING ENZYME-RELATED"/>
    <property type="match status" value="1"/>
</dbReference>
<organism evidence="9 10">
    <name type="scientific">Chlorella ohadii</name>
    <dbReference type="NCBI Taxonomy" id="2649997"/>
    <lineage>
        <taxon>Eukaryota</taxon>
        <taxon>Viridiplantae</taxon>
        <taxon>Chlorophyta</taxon>
        <taxon>core chlorophytes</taxon>
        <taxon>Trebouxiophyceae</taxon>
        <taxon>Chlorellales</taxon>
        <taxon>Chlorellaceae</taxon>
        <taxon>Chlorella clade</taxon>
        <taxon>Chlorella</taxon>
    </lineage>
</organism>
<comment type="caution">
    <text evidence="9">The sequence shown here is derived from an EMBL/GenBank/DDBJ whole genome shotgun (WGS) entry which is preliminary data.</text>
</comment>
<name>A0AAD5DWP1_9CHLO</name>
<comment type="subcellular location">
    <subcellularLocation>
        <location evidence="1">Membrane</location>
        <topology evidence="1">Multi-pass membrane protein</topology>
    </subcellularLocation>
</comment>
<keyword evidence="4 7" id="KW-1133">Transmembrane helix</keyword>
<evidence type="ECO:0000256" key="7">
    <source>
        <dbReference type="SAM" id="Phobius"/>
    </source>
</evidence>
<evidence type="ECO:0000259" key="8">
    <source>
        <dbReference type="Pfam" id="PF00892"/>
    </source>
</evidence>
<feature type="compositionally biased region" description="Gly residues" evidence="6">
    <location>
        <begin position="455"/>
        <end position="466"/>
    </location>
</feature>
<evidence type="ECO:0000256" key="5">
    <source>
        <dbReference type="ARBA" id="ARBA00023136"/>
    </source>
</evidence>
<dbReference type="SUPFAM" id="SSF103481">
    <property type="entry name" value="Multidrug resistance efflux transporter EmrE"/>
    <property type="match status" value="2"/>
</dbReference>
<evidence type="ECO:0000256" key="1">
    <source>
        <dbReference type="ARBA" id="ARBA00004141"/>
    </source>
</evidence>
<feature type="transmembrane region" description="Helical" evidence="7">
    <location>
        <begin position="303"/>
        <end position="322"/>
    </location>
</feature>
<evidence type="ECO:0000256" key="6">
    <source>
        <dbReference type="SAM" id="MobiDB-lite"/>
    </source>
</evidence>
<feature type="region of interest" description="Disordered" evidence="6">
    <location>
        <begin position="431"/>
        <end position="476"/>
    </location>
</feature>
<evidence type="ECO:0000313" key="9">
    <source>
        <dbReference type="EMBL" id="KAI7845410.1"/>
    </source>
</evidence>
<feature type="transmembrane region" description="Helical" evidence="7">
    <location>
        <begin position="177"/>
        <end position="198"/>
    </location>
</feature>
<dbReference type="GO" id="GO:0016020">
    <property type="term" value="C:membrane"/>
    <property type="evidence" value="ECO:0007669"/>
    <property type="project" value="UniProtKB-SubCell"/>
</dbReference>
<dbReference type="AlphaFoldDB" id="A0AAD5DWP1"/>
<feature type="compositionally biased region" description="Low complexity" evidence="6">
    <location>
        <begin position="467"/>
        <end position="476"/>
    </location>
</feature>
<dbReference type="Proteomes" id="UP001205105">
    <property type="component" value="Unassembled WGS sequence"/>
</dbReference>
<feature type="region of interest" description="Disordered" evidence="6">
    <location>
        <begin position="355"/>
        <end position="416"/>
    </location>
</feature>
<accession>A0AAD5DWP1</accession>
<feature type="transmembrane region" description="Helical" evidence="7">
    <location>
        <begin position="53"/>
        <end position="77"/>
    </location>
</feature>
<keyword evidence="10" id="KW-1185">Reference proteome</keyword>
<keyword evidence="5 7" id="KW-0472">Membrane</keyword>
<evidence type="ECO:0000256" key="2">
    <source>
        <dbReference type="ARBA" id="ARBA00007635"/>
    </source>
</evidence>
<dbReference type="EMBL" id="JADXDR010000018">
    <property type="protein sequence ID" value="KAI7845410.1"/>
    <property type="molecule type" value="Genomic_DNA"/>
</dbReference>
<comment type="similarity">
    <text evidence="2">Belongs to the drug/metabolite transporter (DMT) superfamily. Plant drug/metabolite exporter (P-DME) (TC 2.A.7.4) family.</text>
</comment>
<evidence type="ECO:0000256" key="3">
    <source>
        <dbReference type="ARBA" id="ARBA00022692"/>
    </source>
</evidence>
<evidence type="ECO:0000313" key="10">
    <source>
        <dbReference type="Proteomes" id="UP001205105"/>
    </source>
</evidence>
<feature type="transmembrane region" description="Helical" evidence="7">
    <location>
        <begin position="274"/>
        <end position="291"/>
    </location>
</feature>
<reference evidence="9" key="1">
    <citation type="submission" date="2020-11" db="EMBL/GenBank/DDBJ databases">
        <title>Chlorella ohadii genome sequencing and assembly.</title>
        <authorList>
            <person name="Murik O."/>
            <person name="Treves H."/>
            <person name="Kedem I."/>
            <person name="Shotland Y."/>
            <person name="Kaplan A."/>
        </authorList>
    </citation>
    <scope>NUCLEOTIDE SEQUENCE</scope>
    <source>
        <strain evidence="9">1</strain>
    </source>
</reference>
<feature type="domain" description="EamA" evidence="8">
    <location>
        <begin position="58"/>
        <end position="192"/>
    </location>
</feature>
<feature type="transmembrane region" description="Helical" evidence="7">
    <location>
        <begin position="152"/>
        <end position="170"/>
    </location>
</feature>